<dbReference type="SUPFAM" id="SSF46894">
    <property type="entry name" value="C-terminal effector domain of the bipartite response regulators"/>
    <property type="match status" value="1"/>
</dbReference>
<dbReference type="Gene3D" id="3.40.50.2300">
    <property type="match status" value="1"/>
</dbReference>
<feature type="domain" description="HTH luxR-type" evidence="4">
    <location>
        <begin position="140"/>
        <end position="205"/>
    </location>
</feature>
<comment type="caution">
    <text evidence="5">The sequence shown here is derived from an EMBL/GenBank/DDBJ whole genome shotgun (WGS) entry which is preliminary data.</text>
</comment>
<dbReference type="Proteomes" id="UP001165384">
    <property type="component" value="Unassembled WGS sequence"/>
</dbReference>
<keyword evidence="6" id="KW-1185">Reference proteome</keyword>
<evidence type="ECO:0000256" key="2">
    <source>
        <dbReference type="ARBA" id="ARBA00023125"/>
    </source>
</evidence>
<dbReference type="PANTHER" id="PTHR44688">
    <property type="entry name" value="DNA-BINDING TRANSCRIPTIONAL ACTIVATOR DEVR_DOSR"/>
    <property type="match status" value="1"/>
</dbReference>
<dbReference type="EMBL" id="JAKLTN010000006">
    <property type="protein sequence ID" value="MCG2578971.1"/>
    <property type="molecule type" value="Genomic_DNA"/>
</dbReference>
<dbReference type="Pfam" id="PF00196">
    <property type="entry name" value="GerE"/>
    <property type="match status" value="1"/>
</dbReference>
<evidence type="ECO:0000313" key="5">
    <source>
        <dbReference type="EMBL" id="MCG2578971.1"/>
    </source>
</evidence>
<name>A0ABS9K717_9RHOO</name>
<evidence type="ECO:0000259" key="4">
    <source>
        <dbReference type="PROSITE" id="PS50043"/>
    </source>
</evidence>
<gene>
    <name evidence="5" type="ORF">LZ012_18420</name>
</gene>
<accession>A0ABS9K717</accession>
<evidence type="ECO:0000256" key="3">
    <source>
        <dbReference type="ARBA" id="ARBA00023163"/>
    </source>
</evidence>
<organism evidence="5 6">
    <name type="scientific">Dechloromonas hankyongensis</name>
    <dbReference type="NCBI Taxonomy" id="2908002"/>
    <lineage>
        <taxon>Bacteria</taxon>
        <taxon>Pseudomonadati</taxon>
        <taxon>Pseudomonadota</taxon>
        <taxon>Betaproteobacteria</taxon>
        <taxon>Rhodocyclales</taxon>
        <taxon>Azonexaceae</taxon>
        <taxon>Dechloromonas</taxon>
    </lineage>
</organism>
<proteinExistence type="predicted"/>
<dbReference type="PROSITE" id="PS00622">
    <property type="entry name" value="HTH_LUXR_1"/>
    <property type="match status" value="1"/>
</dbReference>
<evidence type="ECO:0000256" key="1">
    <source>
        <dbReference type="ARBA" id="ARBA00023015"/>
    </source>
</evidence>
<reference evidence="5" key="1">
    <citation type="submission" date="2022-01" db="EMBL/GenBank/DDBJ databases">
        <authorList>
            <person name="Jo J.-H."/>
            <person name="Im W.-T."/>
        </authorList>
    </citation>
    <scope>NUCLEOTIDE SEQUENCE</scope>
    <source>
        <strain evidence="5">XY25</strain>
    </source>
</reference>
<dbReference type="PROSITE" id="PS50043">
    <property type="entry name" value="HTH_LUXR_2"/>
    <property type="match status" value="1"/>
</dbReference>
<dbReference type="InterPro" id="IPR016032">
    <property type="entry name" value="Sig_transdc_resp-reg_C-effctor"/>
</dbReference>
<protein>
    <submittedName>
        <fullName evidence="5">Response regulator transcription factor</fullName>
    </submittedName>
</protein>
<dbReference type="PRINTS" id="PR00038">
    <property type="entry name" value="HTHLUXR"/>
</dbReference>
<dbReference type="SMART" id="SM00421">
    <property type="entry name" value="HTH_LUXR"/>
    <property type="match status" value="1"/>
</dbReference>
<dbReference type="RefSeq" id="WP_275712385.1">
    <property type="nucleotide sequence ID" value="NZ_JAKLTN010000006.1"/>
</dbReference>
<dbReference type="InterPro" id="IPR000792">
    <property type="entry name" value="Tscrpt_reg_LuxR_C"/>
</dbReference>
<sequence>MNHCFVDRDLIPMPSWLDAFPKARLMRRESLSLLPNGEPVILWVRFRSGEKLESVLPSAALEPWQLLVLLADEPDDDVITDALALGASGCCNTHAAAEVLQQVALVVENGGLWVGQSLLRRLVGGTSRALAARSEQRPPRVDWATVLSEREVQVARLVAGGASNREVAEQLAITERTVKAHLSAIFEKLGLRDRLQLSLRINGVQV</sequence>
<keyword evidence="2" id="KW-0238">DNA-binding</keyword>
<dbReference type="PANTHER" id="PTHR44688:SF16">
    <property type="entry name" value="DNA-BINDING TRANSCRIPTIONAL ACTIVATOR DEVR_DOSR"/>
    <property type="match status" value="1"/>
</dbReference>
<evidence type="ECO:0000313" key="6">
    <source>
        <dbReference type="Proteomes" id="UP001165384"/>
    </source>
</evidence>
<dbReference type="CDD" id="cd06170">
    <property type="entry name" value="LuxR_C_like"/>
    <property type="match status" value="1"/>
</dbReference>
<keyword evidence="3" id="KW-0804">Transcription</keyword>
<keyword evidence="1" id="KW-0805">Transcription regulation</keyword>